<dbReference type="RefSeq" id="WP_110575572.1">
    <property type="nucleotide sequence ID" value="NZ_PIPV01000010.1"/>
</dbReference>
<dbReference type="InterPro" id="IPR052021">
    <property type="entry name" value="Type-I_RS_S_subunit"/>
</dbReference>
<dbReference type="GO" id="GO:0009307">
    <property type="term" value="P:DNA restriction-modification system"/>
    <property type="evidence" value="ECO:0007669"/>
    <property type="project" value="UniProtKB-KW"/>
</dbReference>
<reference evidence="6" key="1">
    <citation type="journal article" date="2018" name="Front. Microbiol.">
        <title>Genome-Based Analysis Reveals the Taxonomy and Diversity of the Family Idiomarinaceae.</title>
        <authorList>
            <person name="Liu Y."/>
            <person name="Lai Q."/>
            <person name="Shao Z."/>
        </authorList>
    </citation>
    <scope>NUCLEOTIDE SEQUENCE [LARGE SCALE GENOMIC DNA]</scope>
    <source>
        <strain evidence="6">F23</strain>
    </source>
</reference>
<keyword evidence="3" id="KW-0238">DNA-binding</keyword>
<evidence type="ECO:0000256" key="1">
    <source>
        <dbReference type="ARBA" id="ARBA00010923"/>
    </source>
</evidence>
<evidence type="ECO:0000256" key="2">
    <source>
        <dbReference type="ARBA" id="ARBA00022747"/>
    </source>
</evidence>
<dbReference type="InterPro" id="IPR000055">
    <property type="entry name" value="Restrct_endonuc_typeI_TRD"/>
</dbReference>
<organism evidence="5 6">
    <name type="scientific">Idiomarina fontislapidosi</name>
    <dbReference type="NCBI Taxonomy" id="263723"/>
    <lineage>
        <taxon>Bacteria</taxon>
        <taxon>Pseudomonadati</taxon>
        <taxon>Pseudomonadota</taxon>
        <taxon>Gammaproteobacteria</taxon>
        <taxon>Alteromonadales</taxon>
        <taxon>Idiomarinaceae</taxon>
        <taxon>Idiomarina</taxon>
    </lineage>
</organism>
<dbReference type="Proteomes" id="UP000287330">
    <property type="component" value="Unassembled WGS sequence"/>
</dbReference>
<protein>
    <submittedName>
        <fullName evidence="5">Restriction endonuclease subunit S</fullName>
    </submittedName>
</protein>
<evidence type="ECO:0000256" key="3">
    <source>
        <dbReference type="ARBA" id="ARBA00023125"/>
    </source>
</evidence>
<keyword evidence="5" id="KW-0378">Hydrolase</keyword>
<dbReference type="PANTHER" id="PTHR30408:SF12">
    <property type="entry name" value="TYPE I RESTRICTION ENZYME MJAVIII SPECIFICITY SUBUNIT"/>
    <property type="match status" value="1"/>
</dbReference>
<dbReference type="GO" id="GO:0003677">
    <property type="term" value="F:DNA binding"/>
    <property type="evidence" value="ECO:0007669"/>
    <property type="project" value="UniProtKB-KW"/>
</dbReference>
<comment type="similarity">
    <text evidence="1">Belongs to the type-I restriction system S methylase family.</text>
</comment>
<evidence type="ECO:0000259" key="4">
    <source>
        <dbReference type="Pfam" id="PF01420"/>
    </source>
</evidence>
<feature type="domain" description="Type I restriction modification DNA specificity" evidence="4">
    <location>
        <begin position="89"/>
        <end position="171"/>
    </location>
</feature>
<dbReference type="AlphaFoldDB" id="A0A432XS14"/>
<dbReference type="GO" id="GO:0004519">
    <property type="term" value="F:endonuclease activity"/>
    <property type="evidence" value="ECO:0007669"/>
    <property type="project" value="UniProtKB-KW"/>
</dbReference>
<evidence type="ECO:0000313" key="6">
    <source>
        <dbReference type="Proteomes" id="UP000287330"/>
    </source>
</evidence>
<proteinExistence type="inferred from homology"/>
<dbReference type="PANTHER" id="PTHR30408">
    <property type="entry name" value="TYPE-1 RESTRICTION ENZYME ECOKI SPECIFICITY PROTEIN"/>
    <property type="match status" value="1"/>
</dbReference>
<keyword evidence="5" id="KW-0255">Endonuclease</keyword>
<gene>
    <name evidence="5" type="ORF">CWE25_11065</name>
</gene>
<name>A0A432XS14_9GAMM</name>
<keyword evidence="6" id="KW-1185">Reference proteome</keyword>
<dbReference type="Pfam" id="PF01420">
    <property type="entry name" value="Methylase_S"/>
    <property type="match status" value="1"/>
</dbReference>
<dbReference type="InterPro" id="IPR044946">
    <property type="entry name" value="Restrct_endonuc_typeI_TRD_sf"/>
</dbReference>
<keyword evidence="2" id="KW-0680">Restriction system</keyword>
<dbReference type="OrthoDB" id="5465337at2"/>
<dbReference type="EMBL" id="PIPV01000010">
    <property type="protein sequence ID" value="RUO51464.1"/>
    <property type="molecule type" value="Genomic_DNA"/>
</dbReference>
<evidence type="ECO:0000313" key="5">
    <source>
        <dbReference type="EMBL" id="RUO51464.1"/>
    </source>
</evidence>
<comment type="caution">
    <text evidence="5">The sequence shown here is derived from an EMBL/GenBank/DDBJ whole genome shotgun (WGS) entry which is preliminary data.</text>
</comment>
<keyword evidence="5" id="KW-0540">Nuclease</keyword>
<accession>A0A432XS14</accession>
<sequence length="207" mass="23489">MTQTTQTALISSIADVRTGYTFRERISENKHGNAHVLQLKDARQIWEQTNSATINVDKLPRIFWDGKSKAFAEPNSILLPSKGSYLRASKLVSNQDSLPTVVSGQFLTLKVKDSAKQHIHSDYLCWVLNQPETQRLLAESSQGTKIMMLSAKAVKDVTIKIPSLETQTKVMHLNEMWEKEQKLINELLINRQKMVQGTVQQLLKETN</sequence>
<dbReference type="SUPFAM" id="SSF116734">
    <property type="entry name" value="DNA methylase specificity domain"/>
    <property type="match status" value="1"/>
</dbReference>
<dbReference type="Gene3D" id="3.90.220.20">
    <property type="entry name" value="DNA methylase specificity domains"/>
    <property type="match status" value="1"/>
</dbReference>